<keyword evidence="1" id="KW-0805">Transcription regulation</keyword>
<accession>A0A3B0CC94</accession>
<organism evidence="5 6">
    <name type="scientific">Ulvibacterium marinum</name>
    <dbReference type="NCBI Taxonomy" id="2419782"/>
    <lineage>
        <taxon>Bacteria</taxon>
        <taxon>Pseudomonadati</taxon>
        <taxon>Bacteroidota</taxon>
        <taxon>Flavobacteriia</taxon>
        <taxon>Flavobacteriales</taxon>
        <taxon>Flavobacteriaceae</taxon>
        <taxon>Ulvibacterium</taxon>
    </lineage>
</organism>
<dbReference type="Pfam" id="PF13377">
    <property type="entry name" value="Peripla_BP_3"/>
    <property type="match status" value="1"/>
</dbReference>
<dbReference type="PANTHER" id="PTHR30146">
    <property type="entry name" value="LACI-RELATED TRANSCRIPTIONAL REPRESSOR"/>
    <property type="match status" value="1"/>
</dbReference>
<evidence type="ECO:0000256" key="3">
    <source>
        <dbReference type="ARBA" id="ARBA00023163"/>
    </source>
</evidence>
<name>A0A3B0CC94_9FLAO</name>
<dbReference type="InterPro" id="IPR010982">
    <property type="entry name" value="Lambda_DNA-bd_dom_sf"/>
</dbReference>
<dbReference type="SUPFAM" id="SSF53822">
    <property type="entry name" value="Periplasmic binding protein-like I"/>
    <property type="match status" value="1"/>
</dbReference>
<dbReference type="AlphaFoldDB" id="A0A3B0CC94"/>
<reference evidence="5 6" key="1">
    <citation type="submission" date="2018-10" db="EMBL/GenBank/DDBJ databases">
        <title>Ulvibacterium marinum gen. nov., sp. nov., a novel marine bacterium of the family Flavobacteriaceae, isolated from a culture of the green alga Ulva prolifera.</title>
        <authorList>
            <person name="Zhang Z."/>
        </authorList>
    </citation>
    <scope>NUCLEOTIDE SEQUENCE [LARGE SCALE GENOMIC DNA]</scope>
    <source>
        <strain evidence="5 6">CCMM003</strain>
    </source>
</reference>
<proteinExistence type="predicted"/>
<keyword evidence="2" id="KW-0238">DNA-binding</keyword>
<dbReference type="Gene3D" id="3.40.50.2300">
    <property type="match status" value="2"/>
</dbReference>
<evidence type="ECO:0000256" key="2">
    <source>
        <dbReference type="ARBA" id="ARBA00023125"/>
    </source>
</evidence>
<evidence type="ECO:0000313" key="6">
    <source>
        <dbReference type="Proteomes" id="UP000276603"/>
    </source>
</evidence>
<keyword evidence="3" id="KW-0804">Transcription</keyword>
<dbReference type="SMART" id="SM00354">
    <property type="entry name" value="HTH_LACI"/>
    <property type="match status" value="1"/>
</dbReference>
<dbReference type="PANTHER" id="PTHR30146:SF109">
    <property type="entry name" value="HTH-TYPE TRANSCRIPTIONAL REGULATOR GALS"/>
    <property type="match status" value="1"/>
</dbReference>
<dbReference type="InterPro" id="IPR000843">
    <property type="entry name" value="HTH_LacI"/>
</dbReference>
<evidence type="ECO:0000313" key="5">
    <source>
        <dbReference type="EMBL" id="RKN83623.1"/>
    </source>
</evidence>
<dbReference type="Proteomes" id="UP000276603">
    <property type="component" value="Unassembled WGS sequence"/>
</dbReference>
<dbReference type="Pfam" id="PF00356">
    <property type="entry name" value="LacI"/>
    <property type="match status" value="1"/>
</dbReference>
<protein>
    <submittedName>
        <fullName evidence="5">LacI family transcriptional regulator</fullName>
    </submittedName>
</protein>
<dbReference type="SUPFAM" id="SSF47413">
    <property type="entry name" value="lambda repressor-like DNA-binding domains"/>
    <property type="match status" value="1"/>
</dbReference>
<dbReference type="EMBL" id="RBCJ01000001">
    <property type="protein sequence ID" value="RKN83623.1"/>
    <property type="molecule type" value="Genomic_DNA"/>
</dbReference>
<dbReference type="CDD" id="cd01392">
    <property type="entry name" value="HTH_LacI"/>
    <property type="match status" value="1"/>
</dbReference>
<dbReference type="GO" id="GO:0003700">
    <property type="term" value="F:DNA-binding transcription factor activity"/>
    <property type="evidence" value="ECO:0007669"/>
    <property type="project" value="TreeGrafter"/>
</dbReference>
<sequence>MKKGRVTIIDIARELSIAPSTVSRALKDHPALKKETKDAVRALAKKLDYQPNLLALNLLQKKSNTIGVIVPEITSHFFSAIITGIQDVIGDSEYNIMICLSNESYEEEAVIIKKLLKIQVDGVLVSPTSETKNFDHFRTLQKNDIPVVVFDRDCPGLEADKVLVDDYAGAFQAVEYLIKSGCTKIAHLGGPLNLSTTKHRLQGYLDALENADIPIRKEYIEHVPGFSHDDGLKPAERLLKLEDLPDAIFAMNDNIAISAMHIARKMALKIPDDISIVGFDDEPHSSYFRPSLSTVWQPVYSLGMLSARIILHRLNDKGPQKNFRQEVFKPELVLRASSRECASRKNDKVKL</sequence>
<gene>
    <name evidence="5" type="ORF">D7Z94_01295</name>
</gene>
<keyword evidence="6" id="KW-1185">Reference proteome</keyword>
<dbReference type="GO" id="GO:0000976">
    <property type="term" value="F:transcription cis-regulatory region binding"/>
    <property type="evidence" value="ECO:0007669"/>
    <property type="project" value="TreeGrafter"/>
</dbReference>
<evidence type="ECO:0000259" key="4">
    <source>
        <dbReference type="PROSITE" id="PS50932"/>
    </source>
</evidence>
<dbReference type="InterPro" id="IPR046335">
    <property type="entry name" value="LacI/GalR-like_sensor"/>
</dbReference>
<dbReference type="OrthoDB" id="9768806at2"/>
<evidence type="ECO:0000256" key="1">
    <source>
        <dbReference type="ARBA" id="ARBA00023015"/>
    </source>
</evidence>
<dbReference type="InterPro" id="IPR028082">
    <property type="entry name" value="Peripla_BP_I"/>
</dbReference>
<dbReference type="PROSITE" id="PS50932">
    <property type="entry name" value="HTH_LACI_2"/>
    <property type="match status" value="1"/>
</dbReference>
<feature type="domain" description="HTH lacI-type" evidence="4">
    <location>
        <begin position="6"/>
        <end position="60"/>
    </location>
</feature>
<dbReference type="CDD" id="cd06267">
    <property type="entry name" value="PBP1_LacI_sugar_binding-like"/>
    <property type="match status" value="1"/>
</dbReference>
<dbReference type="Gene3D" id="1.10.260.40">
    <property type="entry name" value="lambda repressor-like DNA-binding domains"/>
    <property type="match status" value="1"/>
</dbReference>
<comment type="caution">
    <text evidence="5">The sequence shown here is derived from an EMBL/GenBank/DDBJ whole genome shotgun (WGS) entry which is preliminary data.</text>
</comment>
<dbReference type="RefSeq" id="WP_120710827.1">
    <property type="nucleotide sequence ID" value="NZ_RBCJ01000001.1"/>
</dbReference>